<protein>
    <submittedName>
        <fullName evidence="2">Uncharacterized protein</fullName>
    </submittedName>
</protein>
<name>A0A197KIX4_9FUNG</name>
<proteinExistence type="predicted"/>
<keyword evidence="1" id="KW-0812">Transmembrane</keyword>
<keyword evidence="3" id="KW-1185">Reference proteome</keyword>
<keyword evidence="1" id="KW-1133">Transmembrane helix</keyword>
<evidence type="ECO:0000256" key="1">
    <source>
        <dbReference type="SAM" id="Phobius"/>
    </source>
</evidence>
<feature type="transmembrane region" description="Helical" evidence="1">
    <location>
        <begin position="12"/>
        <end position="29"/>
    </location>
</feature>
<accession>A0A197KIX4</accession>
<dbReference type="Proteomes" id="UP000078512">
    <property type="component" value="Unassembled WGS sequence"/>
</dbReference>
<gene>
    <name evidence="2" type="ORF">K457DRAFT_131764</name>
</gene>
<dbReference type="AlphaFoldDB" id="A0A197KIX4"/>
<reference evidence="2 3" key="1">
    <citation type="submission" date="2016-05" db="EMBL/GenBank/DDBJ databases">
        <title>Genome sequencing reveals origins of a unique bacterial endosymbiosis in the earliest lineages of terrestrial Fungi.</title>
        <authorList>
            <consortium name="DOE Joint Genome Institute"/>
            <person name="Uehling J."/>
            <person name="Gryganskyi A."/>
            <person name="Hameed K."/>
            <person name="Tschaplinski T."/>
            <person name="Misztal P."/>
            <person name="Wu S."/>
            <person name="Desiro A."/>
            <person name="Vande Pol N."/>
            <person name="Du Z.-Y."/>
            <person name="Zienkiewicz A."/>
            <person name="Zienkiewicz K."/>
            <person name="Morin E."/>
            <person name="Tisserant E."/>
            <person name="Splivallo R."/>
            <person name="Hainaut M."/>
            <person name="Henrissat B."/>
            <person name="Ohm R."/>
            <person name="Kuo A."/>
            <person name="Yan J."/>
            <person name="Lipzen A."/>
            <person name="Nolan M."/>
            <person name="Labutti K."/>
            <person name="Barry K."/>
            <person name="Goldstein A."/>
            <person name="Labbe J."/>
            <person name="Schadt C."/>
            <person name="Tuskan G."/>
            <person name="Grigoriev I."/>
            <person name="Martin F."/>
            <person name="Vilgalys R."/>
            <person name="Bonito G."/>
        </authorList>
    </citation>
    <scope>NUCLEOTIDE SEQUENCE [LARGE SCALE GENOMIC DNA]</scope>
    <source>
        <strain evidence="2 3">AG-77</strain>
    </source>
</reference>
<keyword evidence="1" id="KW-0472">Membrane</keyword>
<dbReference type="EMBL" id="KV442011">
    <property type="protein sequence ID" value="OAQ36546.1"/>
    <property type="molecule type" value="Genomic_DNA"/>
</dbReference>
<sequence length="56" mass="6443">MSPLLLPPLLNFFFLFCPHLPFTFALHFLPRRPFHLLEFYSAASLPSLLSPTILSL</sequence>
<evidence type="ECO:0000313" key="2">
    <source>
        <dbReference type="EMBL" id="OAQ36546.1"/>
    </source>
</evidence>
<organism evidence="2 3">
    <name type="scientific">Linnemannia elongata AG-77</name>
    <dbReference type="NCBI Taxonomy" id="1314771"/>
    <lineage>
        <taxon>Eukaryota</taxon>
        <taxon>Fungi</taxon>
        <taxon>Fungi incertae sedis</taxon>
        <taxon>Mucoromycota</taxon>
        <taxon>Mortierellomycotina</taxon>
        <taxon>Mortierellomycetes</taxon>
        <taxon>Mortierellales</taxon>
        <taxon>Mortierellaceae</taxon>
        <taxon>Linnemannia</taxon>
    </lineage>
</organism>
<evidence type="ECO:0000313" key="3">
    <source>
        <dbReference type="Proteomes" id="UP000078512"/>
    </source>
</evidence>